<gene>
    <name evidence="1" type="ORF">RRG08_026373</name>
</gene>
<protein>
    <submittedName>
        <fullName evidence="1">Uncharacterized protein</fullName>
    </submittedName>
</protein>
<evidence type="ECO:0000313" key="2">
    <source>
        <dbReference type="Proteomes" id="UP001283361"/>
    </source>
</evidence>
<accession>A0AAE1CL56</accession>
<reference evidence="1" key="1">
    <citation type="journal article" date="2023" name="G3 (Bethesda)">
        <title>A reference genome for the long-term kleptoplast-retaining sea slug Elysia crispata morphotype clarki.</title>
        <authorList>
            <person name="Eastman K.E."/>
            <person name="Pendleton A.L."/>
            <person name="Shaikh M.A."/>
            <person name="Suttiyut T."/>
            <person name="Ogas R."/>
            <person name="Tomko P."/>
            <person name="Gavelis G."/>
            <person name="Widhalm J.R."/>
            <person name="Wisecaver J.H."/>
        </authorList>
    </citation>
    <scope>NUCLEOTIDE SEQUENCE</scope>
    <source>
        <strain evidence="1">ECLA1</strain>
    </source>
</reference>
<sequence>MTCSTLFSASTIPRCNLYNDMLYSIFSLHHSCNLCNDMFYIEDHRALNPIRATQPAQLVDSRPHSLVDGRTATVTANTSANRLAITLRTHAPLAPWKLAICRAAVCLATLRGQI</sequence>
<dbReference type="EMBL" id="JAWDGP010007758">
    <property type="protein sequence ID" value="KAK3705944.1"/>
    <property type="molecule type" value="Genomic_DNA"/>
</dbReference>
<proteinExistence type="predicted"/>
<keyword evidence="2" id="KW-1185">Reference proteome</keyword>
<organism evidence="1 2">
    <name type="scientific">Elysia crispata</name>
    <name type="common">lettuce slug</name>
    <dbReference type="NCBI Taxonomy" id="231223"/>
    <lineage>
        <taxon>Eukaryota</taxon>
        <taxon>Metazoa</taxon>
        <taxon>Spiralia</taxon>
        <taxon>Lophotrochozoa</taxon>
        <taxon>Mollusca</taxon>
        <taxon>Gastropoda</taxon>
        <taxon>Heterobranchia</taxon>
        <taxon>Euthyneura</taxon>
        <taxon>Panpulmonata</taxon>
        <taxon>Sacoglossa</taxon>
        <taxon>Placobranchoidea</taxon>
        <taxon>Plakobranchidae</taxon>
        <taxon>Elysia</taxon>
    </lineage>
</organism>
<comment type="caution">
    <text evidence="1">The sequence shown here is derived from an EMBL/GenBank/DDBJ whole genome shotgun (WGS) entry which is preliminary data.</text>
</comment>
<name>A0AAE1CL56_9GAST</name>
<dbReference type="AlphaFoldDB" id="A0AAE1CL56"/>
<evidence type="ECO:0000313" key="1">
    <source>
        <dbReference type="EMBL" id="KAK3705944.1"/>
    </source>
</evidence>
<dbReference type="Proteomes" id="UP001283361">
    <property type="component" value="Unassembled WGS sequence"/>
</dbReference>